<dbReference type="OMA" id="PVACEAF"/>
<dbReference type="OrthoDB" id="10258298at2759"/>
<keyword evidence="5" id="KW-0274">FAD</keyword>
<protein>
    <submittedName>
        <fullName evidence="7">Thymidylate synthase (FAD)</fullName>
    </submittedName>
</protein>
<evidence type="ECO:0000256" key="1">
    <source>
        <dbReference type="ARBA" id="ARBA00022603"/>
    </source>
</evidence>
<dbReference type="GO" id="GO:0050797">
    <property type="term" value="F:thymidylate synthase (FAD) activity"/>
    <property type="evidence" value="ECO:0007669"/>
    <property type="project" value="InterPro"/>
</dbReference>
<comment type="caution">
    <text evidence="7">The sequence shown here is derived from an EMBL/GenBank/DDBJ whole genome shotgun (WGS) entry which is preliminary data.</text>
</comment>
<dbReference type="CDD" id="cd20175">
    <property type="entry name" value="ThyX"/>
    <property type="match status" value="1"/>
</dbReference>
<evidence type="ECO:0000256" key="3">
    <source>
        <dbReference type="ARBA" id="ARBA00022679"/>
    </source>
</evidence>
<dbReference type="PROSITE" id="PS51331">
    <property type="entry name" value="THYX"/>
    <property type="match status" value="1"/>
</dbReference>
<dbReference type="GO" id="GO:0004799">
    <property type="term" value="F:thymidylate synthase activity"/>
    <property type="evidence" value="ECO:0007669"/>
    <property type="project" value="TreeGrafter"/>
</dbReference>
<dbReference type="PANTHER" id="PTHR34934:SF1">
    <property type="entry name" value="FLAVIN-DEPENDENT THYMIDYLATE SYNTHASE"/>
    <property type="match status" value="1"/>
</dbReference>
<accession>A0A151ZG55</accession>
<dbReference type="GO" id="GO:0006231">
    <property type="term" value="P:dTMP biosynthetic process"/>
    <property type="evidence" value="ECO:0007669"/>
    <property type="project" value="InterPro"/>
</dbReference>
<evidence type="ECO:0000313" key="7">
    <source>
        <dbReference type="EMBL" id="KYQ92956.1"/>
    </source>
</evidence>
<gene>
    <name evidence="7" type="ORF">DLAC_05556</name>
</gene>
<dbReference type="Proteomes" id="UP000076078">
    <property type="component" value="Unassembled WGS sequence"/>
</dbReference>
<dbReference type="STRING" id="361077.A0A151ZG55"/>
<dbReference type="Pfam" id="PF02511">
    <property type="entry name" value="Thy1"/>
    <property type="match status" value="1"/>
</dbReference>
<dbReference type="SUPFAM" id="SSF69796">
    <property type="entry name" value="Thymidylate synthase-complementing protein Thy1"/>
    <property type="match status" value="1"/>
</dbReference>
<evidence type="ECO:0000313" key="8">
    <source>
        <dbReference type="Proteomes" id="UP000076078"/>
    </source>
</evidence>
<dbReference type="FunFam" id="3.30.1360.170:FF:000001">
    <property type="entry name" value="Flavin-dependent thymidylate synthase"/>
    <property type="match status" value="1"/>
</dbReference>
<keyword evidence="6" id="KW-0521">NADP</keyword>
<keyword evidence="8" id="KW-1185">Reference proteome</keyword>
<organism evidence="7 8">
    <name type="scientific">Tieghemostelium lacteum</name>
    <name type="common">Slime mold</name>
    <name type="synonym">Dictyostelium lacteum</name>
    <dbReference type="NCBI Taxonomy" id="361077"/>
    <lineage>
        <taxon>Eukaryota</taxon>
        <taxon>Amoebozoa</taxon>
        <taxon>Evosea</taxon>
        <taxon>Eumycetozoa</taxon>
        <taxon>Dictyostelia</taxon>
        <taxon>Dictyosteliales</taxon>
        <taxon>Raperosteliaceae</taxon>
        <taxon>Tieghemostelium</taxon>
    </lineage>
</organism>
<dbReference type="InterPro" id="IPR036098">
    <property type="entry name" value="Thymidylate_synthase_ThyX_sf"/>
</dbReference>
<dbReference type="FunCoup" id="A0A151ZG55">
    <property type="interactions" value="39"/>
</dbReference>
<evidence type="ECO:0000256" key="2">
    <source>
        <dbReference type="ARBA" id="ARBA00022630"/>
    </source>
</evidence>
<dbReference type="HAMAP" id="MF_01408">
    <property type="entry name" value="ThyX"/>
    <property type="match status" value="1"/>
</dbReference>
<dbReference type="InParanoid" id="A0A151ZG55"/>
<keyword evidence="3" id="KW-0808">Transferase</keyword>
<dbReference type="GO" id="GO:0050660">
    <property type="term" value="F:flavin adenine dinucleotide binding"/>
    <property type="evidence" value="ECO:0007669"/>
    <property type="project" value="InterPro"/>
</dbReference>
<dbReference type="GO" id="GO:0032259">
    <property type="term" value="P:methylation"/>
    <property type="evidence" value="ECO:0007669"/>
    <property type="project" value="UniProtKB-KW"/>
</dbReference>
<keyword evidence="1" id="KW-0489">Methyltransferase</keyword>
<keyword evidence="4" id="KW-0545">Nucleotide biosynthesis</keyword>
<dbReference type="GO" id="GO:0070402">
    <property type="term" value="F:NADPH binding"/>
    <property type="evidence" value="ECO:0007669"/>
    <property type="project" value="TreeGrafter"/>
</dbReference>
<dbReference type="AlphaFoldDB" id="A0A151ZG55"/>
<reference evidence="7 8" key="1">
    <citation type="submission" date="2015-12" db="EMBL/GenBank/DDBJ databases">
        <title>Dictyostelia acquired genes for synthesis and detection of signals that induce cell-type specialization by lateral gene transfer from prokaryotes.</title>
        <authorList>
            <person name="Gloeckner G."/>
            <person name="Schaap P."/>
        </authorList>
    </citation>
    <scope>NUCLEOTIDE SEQUENCE [LARGE SCALE GENOMIC DNA]</scope>
    <source>
        <strain evidence="7 8">TK</strain>
    </source>
</reference>
<name>A0A151ZG55_TIELA</name>
<proteinExistence type="inferred from homology"/>
<dbReference type="EMBL" id="LODT01000028">
    <property type="protein sequence ID" value="KYQ92956.1"/>
    <property type="molecule type" value="Genomic_DNA"/>
</dbReference>
<dbReference type="PANTHER" id="PTHR34934">
    <property type="entry name" value="FLAVIN-DEPENDENT THYMIDYLATE SYNTHASE"/>
    <property type="match status" value="1"/>
</dbReference>
<dbReference type="NCBIfam" id="TIGR02170">
    <property type="entry name" value="thyX"/>
    <property type="match status" value="1"/>
</dbReference>
<evidence type="ECO:0000256" key="5">
    <source>
        <dbReference type="ARBA" id="ARBA00022827"/>
    </source>
</evidence>
<dbReference type="Gene3D" id="3.30.1360.170">
    <property type="match status" value="1"/>
</dbReference>
<evidence type="ECO:0000256" key="6">
    <source>
        <dbReference type="ARBA" id="ARBA00022857"/>
    </source>
</evidence>
<keyword evidence="2" id="KW-0285">Flavoprotein</keyword>
<sequence>MIQNEIDQIQINITKPECEYYDVMGGSHRHEVKVHDHGSVALVDCMPRLAPVGQTADFSIVQAARVSYGAGTKKVSEDKGLIRYLFRHQHTSPFEMVEFKFHCVMPVFIARQWIRHRTANVNEYSARYSVMPDKFYHPKVEDVRKQSASNRQGGEEQLETKTAEEFLAYLDQVESSYKTYNELLDKGLSRELGRIGLPVSVYTEWYWKIDLHNLFHFLKLRMDSHSQKEIRDYANTIFALIRKIVPVACEAFMDYSYESIKLTRLEIEAIQTGKPLNTTNKRETDEWEQKRKLLNIPAPVVPQTNTTTTPPTESK</sequence>
<evidence type="ECO:0000256" key="4">
    <source>
        <dbReference type="ARBA" id="ARBA00022727"/>
    </source>
</evidence>
<dbReference type="InterPro" id="IPR003669">
    <property type="entry name" value="Thymidylate_synthase_ThyX"/>
</dbReference>